<dbReference type="AlphaFoldDB" id="A0A0E0CJI9"/>
<reference evidence="2" key="2">
    <citation type="submission" date="2018-05" db="EMBL/GenBank/DDBJ databases">
        <title>OmerRS3 (Oryza meridionalis Reference Sequence Version 3).</title>
        <authorList>
            <person name="Zhang J."/>
            <person name="Kudrna D."/>
            <person name="Lee S."/>
            <person name="Talag J."/>
            <person name="Welchert J."/>
            <person name="Wing R.A."/>
        </authorList>
    </citation>
    <scope>NUCLEOTIDE SEQUENCE [LARGE SCALE GENOMIC DNA]</scope>
    <source>
        <strain evidence="2">cv. OR44</strain>
    </source>
</reference>
<dbReference type="Proteomes" id="UP000008021">
    <property type="component" value="Chromosome 2"/>
</dbReference>
<feature type="compositionally biased region" description="Basic and acidic residues" evidence="1">
    <location>
        <begin position="221"/>
        <end position="230"/>
    </location>
</feature>
<evidence type="ECO:0000256" key="1">
    <source>
        <dbReference type="SAM" id="MobiDB-lite"/>
    </source>
</evidence>
<sequence length="230" mass="25203">MPLNPKARFRTCTGVKQIFQTSMCFSQQQQADEGVCPWEHGRRHERARAVEPLELVGVAERAEMHRSKVKLSGVLHMGFKPDKWSVCPPACLPKIILSSLTLRARLCARRRRVLARANSVFFFFLVSWMPQQDGAADGAGADQAAEEPQGGAGAVDASRGRAAARGRPGPVVALHRLSKASAPGVKDLTWRSCATRKRWRRSPVSAEKTATPPSRLAGLSRGDEERGLVE</sequence>
<evidence type="ECO:0000313" key="2">
    <source>
        <dbReference type="EnsemblPlants" id="OMERI02G14130.1"/>
    </source>
</evidence>
<dbReference type="Gramene" id="OMERI02G14130.1">
    <property type="protein sequence ID" value="OMERI02G14130.1"/>
    <property type="gene ID" value="OMERI02G14130"/>
</dbReference>
<proteinExistence type="predicted"/>
<keyword evidence="3" id="KW-1185">Reference proteome</keyword>
<evidence type="ECO:0000313" key="3">
    <source>
        <dbReference type="Proteomes" id="UP000008021"/>
    </source>
</evidence>
<dbReference type="HOGENOM" id="CLU_1206450_0_0_1"/>
<feature type="region of interest" description="Disordered" evidence="1">
    <location>
        <begin position="135"/>
        <end position="168"/>
    </location>
</feature>
<feature type="region of interest" description="Disordered" evidence="1">
    <location>
        <begin position="196"/>
        <end position="230"/>
    </location>
</feature>
<name>A0A0E0CJI9_9ORYZ</name>
<protein>
    <submittedName>
        <fullName evidence="2">Uncharacterized protein</fullName>
    </submittedName>
</protein>
<dbReference type="EnsemblPlants" id="OMERI02G14130.1">
    <property type="protein sequence ID" value="OMERI02G14130.1"/>
    <property type="gene ID" value="OMERI02G14130"/>
</dbReference>
<accession>A0A0E0CJI9</accession>
<reference evidence="2" key="1">
    <citation type="submission" date="2015-04" db="UniProtKB">
        <authorList>
            <consortium name="EnsemblPlants"/>
        </authorList>
    </citation>
    <scope>IDENTIFICATION</scope>
</reference>
<dbReference type="STRING" id="40149.A0A0E0CJI9"/>
<organism evidence="2">
    <name type="scientific">Oryza meridionalis</name>
    <dbReference type="NCBI Taxonomy" id="40149"/>
    <lineage>
        <taxon>Eukaryota</taxon>
        <taxon>Viridiplantae</taxon>
        <taxon>Streptophyta</taxon>
        <taxon>Embryophyta</taxon>
        <taxon>Tracheophyta</taxon>
        <taxon>Spermatophyta</taxon>
        <taxon>Magnoliopsida</taxon>
        <taxon>Liliopsida</taxon>
        <taxon>Poales</taxon>
        <taxon>Poaceae</taxon>
        <taxon>BOP clade</taxon>
        <taxon>Oryzoideae</taxon>
        <taxon>Oryzeae</taxon>
        <taxon>Oryzinae</taxon>
        <taxon>Oryza</taxon>
    </lineage>
</organism>